<keyword evidence="16" id="KW-1185">Reference proteome</keyword>
<comment type="similarity">
    <text evidence="4">Belongs to the cytochrome P450 family.</text>
</comment>
<protein>
    <submittedName>
        <fullName evidence="15">Cytochrome P450</fullName>
    </submittedName>
</protein>
<accession>A0A9P6D0B2</accession>
<keyword evidence="10 14" id="KW-0408">Iron</keyword>
<evidence type="ECO:0000256" key="11">
    <source>
        <dbReference type="ARBA" id="ARBA00023033"/>
    </source>
</evidence>
<dbReference type="InterPro" id="IPR001128">
    <property type="entry name" value="Cyt_P450"/>
</dbReference>
<dbReference type="PRINTS" id="PR00463">
    <property type="entry name" value="EP450I"/>
</dbReference>
<dbReference type="GO" id="GO:0020037">
    <property type="term" value="F:heme binding"/>
    <property type="evidence" value="ECO:0007669"/>
    <property type="project" value="InterPro"/>
</dbReference>
<dbReference type="InterPro" id="IPR050364">
    <property type="entry name" value="Cytochrome_P450_fung"/>
</dbReference>
<dbReference type="GO" id="GO:0016020">
    <property type="term" value="C:membrane"/>
    <property type="evidence" value="ECO:0007669"/>
    <property type="project" value="UniProtKB-SubCell"/>
</dbReference>
<organism evidence="15 16">
    <name type="scientific">Pholiota conissans</name>
    <dbReference type="NCBI Taxonomy" id="109636"/>
    <lineage>
        <taxon>Eukaryota</taxon>
        <taxon>Fungi</taxon>
        <taxon>Dikarya</taxon>
        <taxon>Basidiomycota</taxon>
        <taxon>Agaricomycotina</taxon>
        <taxon>Agaricomycetes</taxon>
        <taxon>Agaricomycetidae</taxon>
        <taxon>Agaricales</taxon>
        <taxon>Agaricineae</taxon>
        <taxon>Strophariaceae</taxon>
        <taxon>Pholiota</taxon>
    </lineage>
</organism>
<keyword evidence="11" id="KW-0503">Monooxygenase</keyword>
<keyword evidence="13" id="KW-0325">Glycoprotein</keyword>
<dbReference type="SUPFAM" id="SSF48264">
    <property type="entry name" value="Cytochrome P450"/>
    <property type="match status" value="1"/>
</dbReference>
<dbReference type="CDD" id="cd11065">
    <property type="entry name" value="CYP64-like"/>
    <property type="match status" value="1"/>
</dbReference>
<reference evidence="15" key="1">
    <citation type="submission" date="2020-11" db="EMBL/GenBank/DDBJ databases">
        <authorList>
            <consortium name="DOE Joint Genome Institute"/>
            <person name="Ahrendt S."/>
            <person name="Riley R."/>
            <person name="Andreopoulos W."/>
            <person name="Labutti K."/>
            <person name="Pangilinan J."/>
            <person name="Ruiz-Duenas F.J."/>
            <person name="Barrasa J.M."/>
            <person name="Sanchez-Garcia M."/>
            <person name="Camarero S."/>
            <person name="Miyauchi S."/>
            <person name="Serrano A."/>
            <person name="Linde D."/>
            <person name="Babiker R."/>
            <person name="Drula E."/>
            <person name="Ayuso-Fernandez I."/>
            <person name="Pacheco R."/>
            <person name="Padilla G."/>
            <person name="Ferreira P."/>
            <person name="Barriuso J."/>
            <person name="Kellner H."/>
            <person name="Castanera R."/>
            <person name="Alfaro M."/>
            <person name="Ramirez L."/>
            <person name="Pisabarro A.G."/>
            <person name="Kuo A."/>
            <person name="Tritt A."/>
            <person name="Lipzen A."/>
            <person name="He G."/>
            <person name="Yan M."/>
            <person name="Ng V."/>
            <person name="Cullen D."/>
            <person name="Martin F."/>
            <person name="Rosso M.-N."/>
            <person name="Henrissat B."/>
            <person name="Hibbett D."/>
            <person name="Martinez A.T."/>
            <person name="Grigoriev I.V."/>
        </authorList>
    </citation>
    <scope>NUCLEOTIDE SEQUENCE</scope>
    <source>
        <strain evidence="15">CIRM-BRFM 674</strain>
    </source>
</reference>
<evidence type="ECO:0000313" key="15">
    <source>
        <dbReference type="EMBL" id="KAF9486127.1"/>
    </source>
</evidence>
<feature type="binding site" description="axial binding residue" evidence="14">
    <location>
        <position position="444"/>
    </location>
    <ligand>
        <name>heme</name>
        <dbReference type="ChEBI" id="CHEBI:30413"/>
    </ligand>
    <ligandPart>
        <name>Fe</name>
        <dbReference type="ChEBI" id="CHEBI:18248"/>
    </ligandPart>
</feature>
<comment type="cofactor">
    <cofactor evidence="1 14">
        <name>heme</name>
        <dbReference type="ChEBI" id="CHEBI:30413"/>
    </cofactor>
</comment>
<evidence type="ECO:0000256" key="1">
    <source>
        <dbReference type="ARBA" id="ARBA00001971"/>
    </source>
</evidence>
<dbReference type="InterPro" id="IPR002401">
    <property type="entry name" value="Cyt_P450_E_grp-I"/>
</dbReference>
<keyword evidence="8" id="KW-1133">Transmembrane helix</keyword>
<evidence type="ECO:0000256" key="14">
    <source>
        <dbReference type="PIRSR" id="PIRSR602401-1"/>
    </source>
</evidence>
<comment type="pathway">
    <text evidence="3">Secondary metabolite biosynthesis.</text>
</comment>
<dbReference type="OrthoDB" id="2789670at2759"/>
<evidence type="ECO:0000256" key="4">
    <source>
        <dbReference type="ARBA" id="ARBA00010617"/>
    </source>
</evidence>
<gene>
    <name evidence="15" type="ORF">BDN70DRAFT_794488</name>
</gene>
<dbReference type="GO" id="GO:0004497">
    <property type="term" value="F:monooxygenase activity"/>
    <property type="evidence" value="ECO:0007669"/>
    <property type="project" value="UniProtKB-KW"/>
</dbReference>
<keyword evidence="5 14" id="KW-0349">Heme</keyword>
<evidence type="ECO:0000256" key="13">
    <source>
        <dbReference type="ARBA" id="ARBA00023180"/>
    </source>
</evidence>
<keyword evidence="7 14" id="KW-0479">Metal-binding</keyword>
<dbReference type="Pfam" id="PF00067">
    <property type="entry name" value="p450"/>
    <property type="match status" value="1"/>
</dbReference>
<dbReference type="GO" id="GO:0016705">
    <property type="term" value="F:oxidoreductase activity, acting on paired donors, with incorporation or reduction of molecular oxygen"/>
    <property type="evidence" value="ECO:0007669"/>
    <property type="project" value="InterPro"/>
</dbReference>
<evidence type="ECO:0000256" key="5">
    <source>
        <dbReference type="ARBA" id="ARBA00022617"/>
    </source>
</evidence>
<dbReference type="AlphaFoldDB" id="A0A9P6D0B2"/>
<dbReference type="PANTHER" id="PTHR46300">
    <property type="entry name" value="P450, PUTATIVE (EUROFUNG)-RELATED-RELATED"/>
    <property type="match status" value="1"/>
</dbReference>
<evidence type="ECO:0000256" key="10">
    <source>
        <dbReference type="ARBA" id="ARBA00023004"/>
    </source>
</evidence>
<evidence type="ECO:0000256" key="8">
    <source>
        <dbReference type="ARBA" id="ARBA00022989"/>
    </source>
</evidence>
<proteinExistence type="inferred from homology"/>
<sequence length="509" mass="58489">MDTVIILTSYLVLGLVVAFLFLNVVHQSTFLPPGPKGTFFSGVQHQLPKNEPWKKYAEWSKEFQSPVISFRVYNETVIVLNELKSVRDLLERRSHIYSDRPLSWMLSVICGRAKAIFNISSSDPRHRKYRQLFQTEVGERAMKRYWEMMREELRTMLDGLEKTPDEWQQHIIRNYASVIMRLTFGYKIHSLDDPFIQSTEETGKISGWATAPGRWLVNYYTILRFVPSFLPGTGWKRQGHAWRERLRTLSQIPHNWVKEQMAKGSYEPSFTSRLLQGDGDCVSNISTEEEDIIQWCAGGLYAGATHTTISALTSFVLLMALHPQVQQKAQREIDLVFNQNQQSGFIDTPDLARLPMLKYLTVVMKEVLRFAPVGNLALPHRLVVDDEYMGFRLPRGATVIPNIWAIMHDPELYPDPFVFSPERFAMDDQPDPRQFAYGFGRRSCPGSHFAETTILLAMAGILARFHIDSKEKGFEGRAVVTPQNVEFTTGLTSHIKPFPIHITPRKFDS</sequence>
<keyword evidence="9" id="KW-0560">Oxidoreductase</keyword>
<dbReference type="EMBL" id="MU155131">
    <property type="protein sequence ID" value="KAF9486127.1"/>
    <property type="molecule type" value="Genomic_DNA"/>
</dbReference>
<evidence type="ECO:0000313" key="16">
    <source>
        <dbReference type="Proteomes" id="UP000807469"/>
    </source>
</evidence>
<evidence type="ECO:0000256" key="6">
    <source>
        <dbReference type="ARBA" id="ARBA00022692"/>
    </source>
</evidence>
<dbReference type="GO" id="GO:0005506">
    <property type="term" value="F:iron ion binding"/>
    <property type="evidence" value="ECO:0007669"/>
    <property type="project" value="InterPro"/>
</dbReference>
<evidence type="ECO:0000256" key="7">
    <source>
        <dbReference type="ARBA" id="ARBA00022723"/>
    </source>
</evidence>
<keyword evidence="12" id="KW-0472">Membrane</keyword>
<dbReference type="Proteomes" id="UP000807469">
    <property type="component" value="Unassembled WGS sequence"/>
</dbReference>
<evidence type="ECO:0000256" key="3">
    <source>
        <dbReference type="ARBA" id="ARBA00005179"/>
    </source>
</evidence>
<comment type="caution">
    <text evidence="15">The sequence shown here is derived from an EMBL/GenBank/DDBJ whole genome shotgun (WGS) entry which is preliminary data.</text>
</comment>
<name>A0A9P6D0B2_9AGAR</name>
<evidence type="ECO:0000256" key="2">
    <source>
        <dbReference type="ARBA" id="ARBA00004167"/>
    </source>
</evidence>
<evidence type="ECO:0000256" key="9">
    <source>
        <dbReference type="ARBA" id="ARBA00023002"/>
    </source>
</evidence>
<comment type="subcellular location">
    <subcellularLocation>
        <location evidence="2">Membrane</location>
        <topology evidence="2">Single-pass membrane protein</topology>
    </subcellularLocation>
</comment>
<dbReference type="InterPro" id="IPR036396">
    <property type="entry name" value="Cyt_P450_sf"/>
</dbReference>
<dbReference type="PANTHER" id="PTHR46300:SF2">
    <property type="entry name" value="CYTOCHROME P450 MONOOXYGENASE ALNH-RELATED"/>
    <property type="match status" value="1"/>
</dbReference>
<dbReference type="Gene3D" id="1.10.630.10">
    <property type="entry name" value="Cytochrome P450"/>
    <property type="match status" value="1"/>
</dbReference>
<evidence type="ECO:0000256" key="12">
    <source>
        <dbReference type="ARBA" id="ARBA00023136"/>
    </source>
</evidence>
<keyword evidence="6" id="KW-0812">Transmembrane</keyword>